<keyword evidence="1" id="KW-0863">Zinc-finger</keyword>
<keyword evidence="1" id="KW-0819">tRNA processing</keyword>
<keyword evidence="1" id="KW-0808">Transferase</keyword>
<comment type="catalytic activity">
    <reaction evidence="1">
        <text>adenosine(4) in tRNA(His) + S-adenosyl-L-methionine = 2'-O-methyladenosine(4) in tRNA(His) + S-adenosyl-L-homocysteine + H(+)</text>
        <dbReference type="Rhea" id="RHEA:43196"/>
        <dbReference type="Rhea" id="RHEA-COMP:10401"/>
        <dbReference type="Rhea" id="RHEA-COMP:10402"/>
        <dbReference type="ChEBI" id="CHEBI:15378"/>
        <dbReference type="ChEBI" id="CHEBI:57856"/>
        <dbReference type="ChEBI" id="CHEBI:59789"/>
        <dbReference type="ChEBI" id="CHEBI:74411"/>
        <dbReference type="ChEBI" id="CHEBI:74477"/>
        <dbReference type="EC" id="2.1.1.225"/>
    </reaction>
</comment>
<dbReference type="PANTHER" id="PTHR12998">
    <property type="entry name" value="TRNA:M(4)X MODIFICATION ENZYME TRM13 HOMOLOG"/>
    <property type="match status" value="1"/>
</dbReference>
<dbReference type="AlphaFoldDB" id="A0A0G4EBW2"/>
<evidence type="ECO:0000313" key="4">
    <source>
        <dbReference type="EMBL" id="CEL92799.1"/>
    </source>
</evidence>
<comment type="function">
    <text evidence="1">tRNA methylase which 2'-O-methylates cytidine(4) in tRNA(Pro) and tRNA(Gly)(GCC), and adenosine(4) in tRNA(His).</text>
</comment>
<feature type="region of interest" description="Disordered" evidence="2">
    <location>
        <begin position="138"/>
        <end position="157"/>
    </location>
</feature>
<dbReference type="GO" id="GO:0008270">
    <property type="term" value="F:zinc ion binding"/>
    <property type="evidence" value="ECO:0007669"/>
    <property type="project" value="UniProtKB-KW"/>
</dbReference>
<evidence type="ECO:0000259" key="3">
    <source>
        <dbReference type="Pfam" id="PF05206"/>
    </source>
</evidence>
<proteinExistence type="inferred from homology"/>
<protein>
    <recommendedName>
        <fullName evidence="1">tRNA:m(4)X modification enzyme TRM13</fullName>
        <ecNumber evidence="1">2.1.1.225</ecNumber>
    </recommendedName>
</protein>
<comment type="catalytic activity">
    <reaction evidence="1">
        <text>cytidine(4) in tRNA(Pro) + S-adenosyl-L-methionine = 2'-O-methylcytidine(4) in tRNA(Pro) + S-adenosyl-L-homocysteine + H(+)</text>
        <dbReference type="Rhea" id="RHEA:32767"/>
        <dbReference type="Rhea" id="RHEA-COMP:10397"/>
        <dbReference type="Rhea" id="RHEA-COMP:10398"/>
        <dbReference type="ChEBI" id="CHEBI:15378"/>
        <dbReference type="ChEBI" id="CHEBI:57856"/>
        <dbReference type="ChEBI" id="CHEBI:59789"/>
        <dbReference type="ChEBI" id="CHEBI:74495"/>
        <dbReference type="ChEBI" id="CHEBI:82748"/>
        <dbReference type="EC" id="2.1.1.225"/>
    </reaction>
</comment>
<dbReference type="Proteomes" id="UP000041254">
    <property type="component" value="Unassembled WGS sequence"/>
</dbReference>
<dbReference type="Pfam" id="PF05206">
    <property type="entry name" value="TRM13"/>
    <property type="match status" value="3"/>
</dbReference>
<feature type="compositionally biased region" description="Basic and acidic residues" evidence="2">
    <location>
        <begin position="17"/>
        <end position="38"/>
    </location>
</feature>
<name>A0A0G4EBW2_VITBC</name>
<dbReference type="InterPro" id="IPR007871">
    <property type="entry name" value="Methyltransferase_TRM13"/>
</dbReference>
<feature type="region of interest" description="Disordered" evidence="2">
    <location>
        <begin position="1"/>
        <end position="38"/>
    </location>
</feature>
<organism evidence="4 5">
    <name type="scientific">Vitrella brassicaformis (strain CCMP3155)</name>
    <dbReference type="NCBI Taxonomy" id="1169540"/>
    <lineage>
        <taxon>Eukaryota</taxon>
        <taxon>Sar</taxon>
        <taxon>Alveolata</taxon>
        <taxon>Colpodellida</taxon>
        <taxon>Vitrellaceae</taxon>
        <taxon>Vitrella</taxon>
    </lineage>
</organism>
<feature type="domain" description="Methyltransferase TRM13" evidence="3">
    <location>
        <begin position="197"/>
        <end position="280"/>
    </location>
</feature>
<dbReference type="VEuPathDB" id="CryptoDB:Vbra_20106"/>
<keyword evidence="1" id="KW-0862">Zinc</keyword>
<keyword evidence="1" id="KW-0949">S-adenosyl-L-methionine</keyword>
<dbReference type="STRING" id="1169540.A0A0G4EBW2"/>
<dbReference type="OrthoDB" id="258806at2759"/>
<evidence type="ECO:0000256" key="1">
    <source>
        <dbReference type="RuleBase" id="RU367103"/>
    </source>
</evidence>
<feature type="domain" description="Methyltransferase TRM13" evidence="3">
    <location>
        <begin position="355"/>
        <end position="441"/>
    </location>
</feature>
<dbReference type="InParanoid" id="A0A0G4EBW2"/>
<dbReference type="GO" id="GO:0030488">
    <property type="term" value="P:tRNA methylation"/>
    <property type="evidence" value="ECO:0007669"/>
    <property type="project" value="InterPro"/>
</dbReference>
<dbReference type="GO" id="GO:0106050">
    <property type="term" value="F:tRNA 2'-O-methyltransferase activity"/>
    <property type="evidence" value="ECO:0007669"/>
    <property type="project" value="UniProtKB-UniRule"/>
</dbReference>
<evidence type="ECO:0000313" key="5">
    <source>
        <dbReference type="Proteomes" id="UP000041254"/>
    </source>
</evidence>
<comment type="catalytic activity">
    <reaction evidence="1">
        <text>cytidine(4) in tRNA(Gly)(GCC) + S-adenosyl-L-methionine = 2'-O-methylcytidine(4) in tRNA(Gly)(GCC) + S-adenosyl-L-homocysteine + H(+)</text>
        <dbReference type="Rhea" id="RHEA:43192"/>
        <dbReference type="Rhea" id="RHEA-COMP:10399"/>
        <dbReference type="Rhea" id="RHEA-COMP:10400"/>
        <dbReference type="ChEBI" id="CHEBI:15378"/>
        <dbReference type="ChEBI" id="CHEBI:57856"/>
        <dbReference type="ChEBI" id="CHEBI:59789"/>
        <dbReference type="ChEBI" id="CHEBI:74495"/>
        <dbReference type="ChEBI" id="CHEBI:82748"/>
        <dbReference type="EC" id="2.1.1.225"/>
    </reaction>
</comment>
<dbReference type="InterPro" id="IPR039044">
    <property type="entry name" value="Trm13"/>
</dbReference>
<keyword evidence="1" id="KW-0479">Metal-binding</keyword>
<feature type="domain" description="Methyltransferase TRM13" evidence="3">
    <location>
        <begin position="446"/>
        <end position="491"/>
    </location>
</feature>
<dbReference type="EMBL" id="CDMY01000113">
    <property type="protein sequence ID" value="CEL92799.1"/>
    <property type="molecule type" value="Genomic_DNA"/>
</dbReference>
<keyword evidence="5" id="KW-1185">Reference proteome</keyword>
<reference evidence="4 5" key="1">
    <citation type="submission" date="2014-11" db="EMBL/GenBank/DDBJ databases">
        <authorList>
            <person name="Zhu J."/>
            <person name="Qi W."/>
            <person name="Song R."/>
        </authorList>
    </citation>
    <scope>NUCLEOTIDE SEQUENCE [LARGE SCALE GENOMIC DNA]</scope>
</reference>
<comment type="similarity">
    <text evidence="1">Belongs to the methyltransferase TRM13 family.</text>
</comment>
<gene>
    <name evidence="4" type="ORF">Vbra_20106</name>
</gene>
<keyword evidence="1" id="KW-0489">Methyltransferase</keyword>
<sequence>MKDNCNGGSDDEAALSDDDKLPGQRQVNHADESRALFGSEKEERAFGERIDVAYERACGFIGIPPEELLLPHDPGPAQRVLSRLSLTRQPHDGAASSSVLQGWLDTLSDDEVIHLIGAFQLSCQQSVAKRCEARAASAAGSEDRASGGDDGTSCADAPTQSRHHGWFDHMDKHELQAANILTIAAAKGWFRPTDRWSRAVFVELGAGKGGLCRWFLMASAPHVQSDTGGPAFVLVEREKRRFKRDGRDETMSGADWAQRRTIRLRSDLLHFDLKSLLRLACLGDTASLNRRLCRTPPAWLTRILRERRLVDPSASGEEQQHQLYQQILKLAPKGHGQTADRAWEKLGEVFDGWRANQCVGLAKHLCGCGTDIALRSMHNAHEGLRDAPSREHVPSMRIIAAPCCHHRCEWSLFTGKEFLTDLGLTKEDFPVLAACAGWGTGAKGWRRETGMKIKRLLDIARVSWLRAHGYSDATLVRFASPGTTLENVLLVGGID</sequence>
<accession>A0A0G4EBW2</accession>
<evidence type="ECO:0000256" key="2">
    <source>
        <dbReference type="SAM" id="MobiDB-lite"/>
    </source>
</evidence>
<dbReference type="EC" id="2.1.1.225" evidence="1"/>
<dbReference type="PANTHER" id="PTHR12998:SF0">
    <property type="entry name" value="TRNA:M(4)X MODIFICATION ENZYME TRM13 HOMOLOG"/>
    <property type="match status" value="1"/>
</dbReference>